<proteinExistence type="predicted"/>
<reference evidence="6 7" key="1">
    <citation type="submission" date="2018-10" db="EMBL/GenBank/DDBJ databases">
        <title>Phylogenomics of Brevibacillus.</title>
        <authorList>
            <person name="Dunlap C."/>
        </authorList>
    </citation>
    <scope>NUCLEOTIDE SEQUENCE [LARGE SCALE GENOMIC DNA]</scope>
    <source>
        <strain evidence="6 7">JCM 15716</strain>
    </source>
</reference>
<dbReference type="PANTHER" id="PTHR30514">
    <property type="entry name" value="GLUCOKINASE"/>
    <property type="match status" value="1"/>
</dbReference>
<dbReference type="InterPro" id="IPR046348">
    <property type="entry name" value="SIS_dom_sf"/>
</dbReference>
<evidence type="ECO:0000259" key="5">
    <source>
        <dbReference type="PROSITE" id="PS51464"/>
    </source>
</evidence>
<dbReference type="GO" id="GO:1901135">
    <property type="term" value="P:carbohydrate derivative metabolic process"/>
    <property type="evidence" value="ECO:0007669"/>
    <property type="project" value="InterPro"/>
</dbReference>
<dbReference type="InterPro" id="IPR001347">
    <property type="entry name" value="SIS_dom"/>
</dbReference>
<name>A0A3M8CTQ4_9BACL</name>
<dbReference type="SUPFAM" id="SSF46689">
    <property type="entry name" value="Homeodomain-like"/>
    <property type="match status" value="1"/>
</dbReference>
<dbReference type="EMBL" id="RHHQ01000031">
    <property type="protein sequence ID" value="RNB78771.1"/>
    <property type="molecule type" value="Genomic_DNA"/>
</dbReference>
<accession>A0A3M8CTQ4</accession>
<organism evidence="6 7">
    <name type="scientific">Brevibacillus fluminis</name>
    <dbReference type="NCBI Taxonomy" id="511487"/>
    <lineage>
        <taxon>Bacteria</taxon>
        <taxon>Bacillati</taxon>
        <taxon>Bacillota</taxon>
        <taxon>Bacilli</taxon>
        <taxon>Bacillales</taxon>
        <taxon>Paenibacillaceae</taxon>
        <taxon>Brevibacillus</taxon>
    </lineage>
</organism>
<dbReference type="InterPro" id="IPR009057">
    <property type="entry name" value="Homeodomain-like_sf"/>
</dbReference>
<keyword evidence="7" id="KW-1185">Reference proteome</keyword>
<evidence type="ECO:0000256" key="2">
    <source>
        <dbReference type="ARBA" id="ARBA00023125"/>
    </source>
</evidence>
<evidence type="ECO:0000313" key="6">
    <source>
        <dbReference type="EMBL" id="RNB78771.1"/>
    </source>
</evidence>
<dbReference type="Pfam" id="PF01418">
    <property type="entry name" value="HTH_6"/>
    <property type="match status" value="1"/>
</dbReference>
<dbReference type="AlphaFoldDB" id="A0A3M8CTQ4"/>
<dbReference type="Proteomes" id="UP000271031">
    <property type="component" value="Unassembled WGS sequence"/>
</dbReference>
<dbReference type="GO" id="GO:0097367">
    <property type="term" value="F:carbohydrate derivative binding"/>
    <property type="evidence" value="ECO:0007669"/>
    <property type="project" value="InterPro"/>
</dbReference>
<evidence type="ECO:0000259" key="4">
    <source>
        <dbReference type="PROSITE" id="PS51071"/>
    </source>
</evidence>
<dbReference type="Gene3D" id="3.40.50.10490">
    <property type="entry name" value="Glucose-6-phosphate isomerase like protein, domain 1"/>
    <property type="match status" value="1"/>
</dbReference>
<dbReference type="InterPro" id="IPR035472">
    <property type="entry name" value="RpiR-like_SIS"/>
</dbReference>
<dbReference type="PROSITE" id="PS51464">
    <property type="entry name" value="SIS"/>
    <property type="match status" value="1"/>
</dbReference>
<gene>
    <name evidence="6" type="ORF">EDM56_30325</name>
</gene>
<dbReference type="InterPro" id="IPR047640">
    <property type="entry name" value="RpiR-like"/>
</dbReference>
<keyword evidence="3" id="KW-0804">Transcription</keyword>
<evidence type="ECO:0000313" key="7">
    <source>
        <dbReference type="Proteomes" id="UP000271031"/>
    </source>
</evidence>
<evidence type="ECO:0000256" key="1">
    <source>
        <dbReference type="ARBA" id="ARBA00023015"/>
    </source>
</evidence>
<sequence length="287" mass="31811">MQQSSTFEGLVKEKFNGLSAAQKKVAAHLLQHLDQAAFNTVVQIAREAEVSETTVIRLSYALGFSGFTEMQARIQQQIVLGASSANVNRLQKTQSSDEEQLFRHAMENEIAVMQHNLAQLNEAQLWHTVELLSEADHVLVIGHRGSHSTANWLAFTLGMMRENVHLCPAGGNALEKLTWMSEKSVAVVISFPRYSKDSYKIAEAAKMLGSRLIAITDRLLSPVSRISDITLVTELNVDGDTANSSMSAVQTMLHLLCLGIGARNREALQARQERMEQIYSSQDVFIE</sequence>
<comment type="caution">
    <text evidence="6">The sequence shown here is derived from an EMBL/GenBank/DDBJ whole genome shotgun (WGS) entry which is preliminary data.</text>
</comment>
<dbReference type="Gene3D" id="1.10.10.10">
    <property type="entry name" value="Winged helix-like DNA-binding domain superfamily/Winged helix DNA-binding domain"/>
    <property type="match status" value="1"/>
</dbReference>
<dbReference type="OrthoDB" id="2930at2"/>
<protein>
    <submittedName>
        <fullName evidence="6">MurR/RpiR family transcriptional regulator</fullName>
    </submittedName>
</protein>
<feature type="domain" description="HTH rpiR-type" evidence="4">
    <location>
        <begin position="5"/>
        <end position="81"/>
    </location>
</feature>
<dbReference type="CDD" id="cd05013">
    <property type="entry name" value="SIS_RpiR"/>
    <property type="match status" value="1"/>
</dbReference>
<dbReference type="InterPro" id="IPR036388">
    <property type="entry name" value="WH-like_DNA-bd_sf"/>
</dbReference>
<dbReference type="PROSITE" id="PS51071">
    <property type="entry name" value="HTH_RPIR"/>
    <property type="match status" value="1"/>
</dbReference>
<dbReference type="PANTHER" id="PTHR30514:SF18">
    <property type="entry name" value="RPIR-FAMILY TRANSCRIPTIONAL REGULATOR"/>
    <property type="match status" value="1"/>
</dbReference>
<feature type="domain" description="SIS" evidence="5">
    <location>
        <begin position="128"/>
        <end position="267"/>
    </location>
</feature>
<dbReference type="GO" id="GO:0003677">
    <property type="term" value="F:DNA binding"/>
    <property type="evidence" value="ECO:0007669"/>
    <property type="project" value="UniProtKB-KW"/>
</dbReference>
<keyword evidence="1" id="KW-0805">Transcription regulation</keyword>
<evidence type="ECO:0000256" key="3">
    <source>
        <dbReference type="ARBA" id="ARBA00023163"/>
    </source>
</evidence>
<dbReference type="SUPFAM" id="SSF53697">
    <property type="entry name" value="SIS domain"/>
    <property type="match status" value="1"/>
</dbReference>
<keyword evidence="2" id="KW-0238">DNA-binding</keyword>
<dbReference type="RefSeq" id="WP_122921667.1">
    <property type="nucleotide sequence ID" value="NZ_RHHQ01000031.1"/>
</dbReference>
<dbReference type="Pfam" id="PF01380">
    <property type="entry name" value="SIS"/>
    <property type="match status" value="1"/>
</dbReference>
<dbReference type="InterPro" id="IPR000281">
    <property type="entry name" value="HTH_RpiR"/>
</dbReference>
<dbReference type="GO" id="GO:0003700">
    <property type="term" value="F:DNA-binding transcription factor activity"/>
    <property type="evidence" value="ECO:0007669"/>
    <property type="project" value="InterPro"/>
</dbReference>